<dbReference type="InterPro" id="IPR004695">
    <property type="entry name" value="SLAC1/Mae1/Ssu1/TehA"/>
</dbReference>
<dbReference type="InterPro" id="IPR038665">
    <property type="entry name" value="Voltage-dep_anion_channel_sf"/>
</dbReference>
<name>A0A4Q9PNH3_9APHY</name>
<evidence type="ECO:0000256" key="3">
    <source>
        <dbReference type="ARBA" id="ARBA00022448"/>
    </source>
</evidence>
<comment type="subcellular location">
    <subcellularLocation>
        <location evidence="1">Cell membrane</location>
        <topology evidence="1">Multi-pass membrane protein</topology>
    </subcellularLocation>
</comment>
<dbReference type="PANTHER" id="PTHR31686:SF1">
    <property type="entry name" value="SULFITE EFFLUX PUMP SSU1"/>
    <property type="match status" value="1"/>
</dbReference>
<evidence type="ECO:0000313" key="11">
    <source>
        <dbReference type="Proteomes" id="UP000292082"/>
    </source>
</evidence>
<evidence type="ECO:0000256" key="4">
    <source>
        <dbReference type="ARBA" id="ARBA00022475"/>
    </source>
</evidence>
<keyword evidence="7 9" id="KW-0472">Membrane</keyword>
<comment type="similarity">
    <text evidence="2">Belongs to the tellurite-resistance/dicarboxylate transporter (TDT) family.</text>
</comment>
<dbReference type="AlphaFoldDB" id="A0A4Q9PNH3"/>
<evidence type="ECO:0000256" key="7">
    <source>
        <dbReference type="ARBA" id="ARBA00023136"/>
    </source>
</evidence>
<dbReference type="EMBL" id="ML145162">
    <property type="protein sequence ID" value="TBU55823.1"/>
    <property type="molecule type" value="Genomic_DNA"/>
</dbReference>
<keyword evidence="4" id="KW-1003">Cell membrane</keyword>
<dbReference type="PANTHER" id="PTHR31686">
    <property type="match status" value="1"/>
</dbReference>
<sequence length="354" mass="39148">MGPRAAKYTARLVECIRHFTPAWFAAIMGTGVIAILWHNSPYAYDSRTVKVFAYTFFFLNLLLFIFFNILTILRYTMFPEIWPALIYHPTQSLFLGTYPMGAATLINVAVGVIYTEDGFGGKPFLYTLWAFWWVDVALSVMSAYGIVHIMSTRQKHALESVTAVWLLPVVPLVVISSSGGVLAAPLLNYSASNSLITLVISTVLVIMGLTLAFMMLSLYFLRLAIHGVPRGGGVAFWSLVFPNGVYANLTIQLYRVTDSTFFRVWGAIYALTTLVFGAMFRTPCLDDVDIHAAAMEKGTEHARSPITDVEAAGGPESTAVAANGRRYSDHTMSSGSRRTPSYRCDIGRRREEGT</sequence>
<feature type="transmembrane region" description="Helical" evidence="9">
    <location>
        <begin position="126"/>
        <end position="150"/>
    </location>
</feature>
<feature type="region of interest" description="Disordered" evidence="8">
    <location>
        <begin position="299"/>
        <end position="354"/>
    </location>
</feature>
<evidence type="ECO:0000256" key="6">
    <source>
        <dbReference type="ARBA" id="ARBA00022989"/>
    </source>
</evidence>
<keyword evidence="5 9" id="KW-0812">Transmembrane</keyword>
<dbReference type="GO" id="GO:0000319">
    <property type="term" value="F:sulfite transmembrane transporter activity"/>
    <property type="evidence" value="ECO:0007669"/>
    <property type="project" value="TreeGrafter"/>
</dbReference>
<feature type="compositionally biased region" description="Basic and acidic residues" evidence="8">
    <location>
        <begin position="345"/>
        <end position="354"/>
    </location>
</feature>
<evidence type="ECO:0000256" key="9">
    <source>
        <dbReference type="SAM" id="Phobius"/>
    </source>
</evidence>
<feature type="transmembrane region" description="Helical" evidence="9">
    <location>
        <begin position="195"/>
        <end position="221"/>
    </location>
</feature>
<keyword evidence="3" id="KW-0813">Transport</keyword>
<feature type="transmembrane region" description="Helical" evidence="9">
    <location>
        <begin position="162"/>
        <end position="183"/>
    </location>
</feature>
<dbReference type="Gene3D" id="1.50.10.150">
    <property type="entry name" value="Voltage-dependent anion channel"/>
    <property type="match status" value="1"/>
</dbReference>
<feature type="transmembrane region" description="Helical" evidence="9">
    <location>
        <begin position="21"/>
        <end position="39"/>
    </location>
</feature>
<dbReference type="Pfam" id="PF03595">
    <property type="entry name" value="SLAC1"/>
    <property type="match status" value="2"/>
</dbReference>
<accession>A0A4Q9PNH3</accession>
<keyword evidence="11" id="KW-1185">Reference proteome</keyword>
<dbReference type="InterPro" id="IPR051629">
    <property type="entry name" value="Sulfite_efflux_TDT"/>
</dbReference>
<evidence type="ECO:0000256" key="1">
    <source>
        <dbReference type="ARBA" id="ARBA00004651"/>
    </source>
</evidence>
<protein>
    <submittedName>
        <fullName evidence="10">Voltage-dependent anion channel-domain-containing protein</fullName>
    </submittedName>
</protein>
<evidence type="ECO:0000256" key="8">
    <source>
        <dbReference type="SAM" id="MobiDB-lite"/>
    </source>
</evidence>
<feature type="transmembrane region" description="Helical" evidence="9">
    <location>
        <begin position="51"/>
        <end position="73"/>
    </location>
</feature>
<feature type="transmembrane region" description="Helical" evidence="9">
    <location>
        <begin position="233"/>
        <end position="254"/>
    </location>
</feature>
<gene>
    <name evidence="10" type="ORF">BD310DRAFT_969053</name>
</gene>
<feature type="transmembrane region" description="Helical" evidence="9">
    <location>
        <begin position="260"/>
        <end position="280"/>
    </location>
</feature>
<dbReference type="GO" id="GO:0005886">
    <property type="term" value="C:plasma membrane"/>
    <property type="evidence" value="ECO:0007669"/>
    <property type="project" value="UniProtKB-SubCell"/>
</dbReference>
<evidence type="ECO:0000256" key="5">
    <source>
        <dbReference type="ARBA" id="ARBA00022692"/>
    </source>
</evidence>
<organism evidence="10 11">
    <name type="scientific">Dichomitus squalens</name>
    <dbReference type="NCBI Taxonomy" id="114155"/>
    <lineage>
        <taxon>Eukaryota</taxon>
        <taxon>Fungi</taxon>
        <taxon>Dikarya</taxon>
        <taxon>Basidiomycota</taxon>
        <taxon>Agaricomycotina</taxon>
        <taxon>Agaricomycetes</taxon>
        <taxon>Polyporales</taxon>
        <taxon>Polyporaceae</taxon>
        <taxon>Dichomitus</taxon>
    </lineage>
</organism>
<proteinExistence type="inferred from homology"/>
<evidence type="ECO:0000313" key="10">
    <source>
        <dbReference type="EMBL" id="TBU55823.1"/>
    </source>
</evidence>
<feature type="transmembrane region" description="Helical" evidence="9">
    <location>
        <begin position="93"/>
        <end position="114"/>
    </location>
</feature>
<dbReference type="Proteomes" id="UP000292082">
    <property type="component" value="Unassembled WGS sequence"/>
</dbReference>
<reference evidence="10 11" key="1">
    <citation type="submission" date="2019-01" db="EMBL/GenBank/DDBJ databases">
        <title>Draft genome sequences of three monokaryotic isolates of the white-rot basidiomycete fungus Dichomitus squalens.</title>
        <authorList>
            <consortium name="DOE Joint Genome Institute"/>
            <person name="Lopez S.C."/>
            <person name="Andreopoulos B."/>
            <person name="Pangilinan J."/>
            <person name="Lipzen A."/>
            <person name="Riley R."/>
            <person name="Ahrendt S."/>
            <person name="Ng V."/>
            <person name="Barry K."/>
            <person name="Daum C."/>
            <person name="Grigoriev I.V."/>
            <person name="Hilden K.S."/>
            <person name="Makela M.R."/>
            <person name="de Vries R.P."/>
        </authorList>
    </citation>
    <scope>NUCLEOTIDE SEQUENCE [LARGE SCALE GENOMIC DNA]</scope>
    <source>
        <strain evidence="10 11">CBS 464.89</strain>
    </source>
</reference>
<keyword evidence="6 9" id="KW-1133">Transmembrane helix</keyword>
<evidence type="ECO:0000256" key="2">
    <source>
        <dbReference type="ARBA" id="ARBA00008566"/>
    </source>
</evidence>
<feature type="compositionally biased region" description="Polar residues" evidence="8">
    <location>
        <begin position="330"/>
        <end position="339"/>
    </location>
</feature>